<dbReference type="HOGENOM" id="CLU_1731161_0_0_1"/>
<protein>
    <submittedName>
        <fullName evidence="1">Uncharacterized protein</fullName>
    </submittedName>
</protein>
<accession>A0A067MS59</accession>
<sequence>MAACTWLMHVGHGVVVKRQLSRLINSTEQLLQAKRFIDRAKEHIFSQRPYPIKHVEDSDKAEFDATFARVANLTDEISKVIPWLVALSQVQVRAHLAQLIYKICVLQEQRQYYRNAATQHMNYLFSLPELRDMHQLLEQSLRSADHVLSGQ</sequence>
<organism evidence="1 2">
    <name type="scientific">Botryobasidium botryosum (strain FD-172 SS1)</name>
    <dbReference type="NCBI Taxonomy" id="930990"/>
    <lineage>
        <taxon>Eukaryota</taxon>
        <taxon>Fungi</taxon>
        <taxon>Dikarya</taxon>
        <taxon>Basidiomycota</taxon>
        <taxon>Agaricomycotina</taxon>
        <taxon>Agaricomycetes</taxon>
        <taxon>Cantharellales</taxon>
        <taxon>Botryobasidiaceae</taxon>
        <taxon>Botryobasidium</taxon>
    </lineage>
</organism>
<dbReference type="AlphaFoldDB" id="A0A067MS59"/>
<reference evidence="2" key="1">
    <citation type="journal article" date="2014" name="Proc. Natl. Acad. Sci. U.S.A.">
        <title>Extensive sampling of basidiomycete genomes demonstrates inadequacy of the white-rot/brown-rot paradigm for wood decay fungi.</title>
        <authorList>
            <person name="Riley R."/>
            <person name="Salamov A.A."/>
            <person name="Brown D.W."/>
            <person name="Nagy L.G."/>
            <person name="Floudas D."/>
            <person name="Held B.W."/>
            <person name="Levasseur A."/>
            <person name="Lombard V."/>
            <person name="Morin E."/>
            <person name="Otillar R."/>
            <person name="Lindquist E.A."/>
            <person name="Sun H."/>
            <person name="LaButti K.M."/>
            <person name="Schmutz J."/>
            <person name="Jabbour D."/>
            <person name="Luo H."/>
            <person name="Baker S.E."/>
            <person name="Pisabarro A.G."/>
            <person name="Walton J.D."/>
            <person name="Blanchette R.A."/>
            <person name="Henrissat B."/>
            <person name="Martin F."/>
            <person name="Cullen D."/>
            <person name="Hibbett D.S."/>
            <person name="Grigoriev I.V."/>
        </authorList>
    </citation>
    <scope>NUCLEOTIDE SEQUENCE [LARGE SCALE GENOMIC DNA]</scope>
    <source>
        <strain evidence="2">FD-172 SS1</strain>
    </source>
</reference>
<gene>
    <name evidence="1" type="ORF">BOTBODRAFT_32455</name>
</gene>
<name>A0A067MS59_BOTB1</name>
<proteinExistence type="predicted"/>
<keyword evidence="2" id="KW-1185">Reference proteome</keyword>
<evidence type="ECO:0000313" key="1">
    <source>
        <dbReference type="EMBL" id="KDQ14697.1"/>
    </source>
</evidence>
<dbReference type="Proteomes" id="UP000027195">
    <property type="component" value="Unassembled WGS sequence"/>
</dbReference>
<evidence type="ECO:0000313" key="2">
    <source>
        <dbReference type="Proteomes" id="UP000027195"/>
    </source>
</evidence>
<dbReference type="InParanoid" id="A0A067MS59"/>
<dbReference type="EMBL" id="KL198036">
    <property type="protein sequence ID" value="KDQ14697.1"/>
    <property type="molecule type" value="Genomic_DNA"/>
</dbReference>